<reference evidence="2" key="1">
    <citation type="journal article" date="2022" name="Mol. Ecol. Resour.">
        <title>The genomes of chicory, endive, great burdock and yacon provide insights into Asteraceae palaeo-polyploidization history and plant inulin production.</title>
        <authorList>
            <person name="Fan W."/>
            <person name="Wang S."/>
            <person name="Wang H."/>
            <person name="Wang A."/>
            <person name="Jiang F."/>
            <person name="Liu H."/>
            <person name="Zhao H."/>
            <person name="Xu D."/>
            <person name="Zhang Y."/>
        </authorList>
    </citation>
    <scope>NUCLEOTIDE SEQUENCE [LARGE SCALE GENOMIC DNA]</scope>
    <source>
        <strain evidence="2">cv. Niubang</strain>
    </source>
</reference>
<dbReference type="Proteomes" id="UP001055879">
    <property type="component" value="Linkage Group LG03"/>
</dbReference>
<evidence type="ECO:0000313" key="2">
    <source>
        <dbReference type="Proteomes" id="UP001055879"/>
    </source>
</evidence>
<keyword evidence="2" id="KW-1185">Reference proteome</keyword>
<organism evidence="1 2">
    <name type="scientific">Arctium lappa</name>
    <name type="common">Greater burdock</name>
    <name type="synonym">Lappa major</name>
    <dbReference type="NCBI Taxonomy" id="4217"/>
    <lineage>
        <taxon>Eukaryota</taxon>
        <taxon>Viridiplantae</taxon>
        <taxon>Streptophyta</taxon>
        <taxon>Embryophyta</taxon>
        <taxon>Tracheophyta</taxon>
        <taxon>Spermatophyta</taxon>
        <taxon>Magnoliopsida</taxon>
        <taxon>eudicotyledons</taxon>
        <taxon>Gunneridae</taxon>
        <taxon>Pentapetalae</taxon>
        <taxon>asterids</taxon>
        <taxon>campanulids</taxon>
        <taxon>Asterales</taxon>
        <taxon>Asteraceae</taxon>
        <taxon>Carduoideae</taxon>
        <taxon>Cardueae</taxon>
        <taxon>Arctiinae</taxon>
        <taxon>Arctium</taxon>
    </lineage>
</organism>
<sequence length="420" mass="48109">MLDPSVLQEQDVLDRAAVLSHEELLCVVTKRTCKWKIAICLEFALGLLMVFAVFIVVTSQEKSPGVIDVDILNNLKSSNIIVMPFNWISRHSNVLKNIHEREDQENVAIDVELKKTSCRVEAWKRCDGSCFNATCLLQVHRENRAEVERLPDSFDAQPDLLFQLVKMLNPSVLQVHIFFAHGSSKAVLVCENLQLLIFLLYCSIGENVQMPYLNDAYTSALKEAVQEVLKWIQLGRSCKRLSFKIELWGSHLNSEMERVKMEDVNDLLNAIPTLCDEHGDMKLKVNYISLNRNIELQLLEVPKFLDFVRQYELCQSRCSEMLRGSITPKDLLMSGLCVDFLKEVEMLLEDHHVIFSSPPFPFRSDDAKRDLNEWKDAMHVEKPGELTSVIRNSLPDMFDAQPDLLFQLVTMLNPSVLART</sequence>
<name>A0ACB9DPR0_ARCLA</name>
<evidence type="ECO:0000313" key="1">
    <source>
        <dbReference type="EMBL" id="KAI3748532.1"/>
    </source>
</evidence>
<reference evidence="1 2" key="2">
    <citation type="journal article" date="2022" name="Mol. Ecol. Resour.">
        <title>The genomes of chicory, endive, great burdock and yacon provide insights into Asteraceae paleo-polyploidization history and plant inulin production.</title>
        <authorList>
            <person name="Fan W."/>
            <person name="Wang S."/>
            <person name="Wang H."/>
            <person name="Wang A."/>
            <person name="Jiang F."/>
            <person name="Liu H."/>
            <person name="Zhao H."/>
            <person name="Xu D."/>
            <person name="Zhang Y."/>
        </authorList>
    </citation>
    <scope>NUCLEOTIDE SEQUENCE [LARGE SCALE GENOMIC DNA]</scope>
    <source>
        <strain evidence="2">cv. Niubang</strain>
    </source>
</reference>
<accession>A0ACB9DPR0</accession>
<dbReference type="EMBL" id="CM042049">
    <property type="protein sequence ID" value="KAI3748532.1"/>
    <property type="molecule type" value="Genomic_DNA"/>
</dbReference>
<protein>
    <submittedName>
        <fullName evidence="1">Uncharacterized protein</fullName>
    </submittedName>
</protein>
<comment type="caution">
    <text evidence="1">The sequence shown here is derived from an EMBL/GenBank/DDBJ whole genome shotgun (WGS) entry which is preliminary data.</text>
</comment>
<gene>
    <name evidence="1" type="ORF">L6452_11664</name>
</gene>
<proteinExistence type="predicted"/>